<dbReference type="PROSITE" id="PS51257">
    <property type="entry name" value="PROKAR_LIPOPROTEIN"/>
    <property type="match status" value="1"/>
</dbReference>
<feature type="transmembrane region" description="Helical" evidence="2">
    <location>
        <begin position="12"/>
        <end position="36"/>
    </location>
</feature>
<dbReference type="GO" id="GO:0005886">
    <property type="term" value="C:plasma membrane"/>
    <property type="evidence" value="ECO:0007669"/>
    <property type="project" value="TreeGrafter"/>
</dbReference>
<keyword evidence="2" id="KW-0812">Transmembrane</keyword>
<evidence type="ECO:0000256" key="2">
    <source>
        <dbReference type="SAM" id="Phobius"/>
    </source>
</evidence>
<name>A0A2I0X8D5_9ASPA</name>
<keyword evidence="2" id="KW-0472">Membrane</keyword>
<dbReference type="EMBL" id="KZ502052">
    <property type="protein sequence ID" value="PKU84175.1"/>
    <property type="molecule type" value="Genomic_DNA"/>
</dbReference>
<dbReference type="Proteomes" id="UP000233837">
    <property type="component" value="Unassembled WGS sequence"/>
</dbReference>
<proteinExistence type="inferred from homology"/>
<protein>
    <submittedName>
        <fullName evidence="3">Cationic amino acid transporter 1</fullName>
    </submittedName>
</protein>
<sequence>MAEETKNPAKDILIGLVSAMSITTSCFCLLALVLCLMQPYTKIDPDAPFSVAFSNVGLHDTRSIALRALTRLSVVILLT</sequence>
<reference evidence="3 4" key="1">
    <citation type="journal article" date="2016" name="Sci. Rep.">
        <title>The Dendrobium catenatum Lindl. genome sequence provides insights into polysaccharide synthase, floral development and adaptive evolution.</title>
        <authorList>
            <person name="Zhang G.Q."/>
            <person name="Xu Q."/>
            <person name="Bian C."/>
            <person name="Tsai W.C."/>
            <person name="Yeh C.M."/>
            <person name="Liu K.W."/>
            <person name="Yoshida K."/>
            <person name="Zhang L.S."/>
            <person name="Chang S.B."/>
            <person name="Chen F."/>
            <person name="Shi Y."/>
            <person name="Su Y.Y."/>
            <person name="Zhang Y.Q."/>
            <person name="Chen L.J."/>
            <person name="Yin Y."/>
            <person name="Lin M."/>
            <person name="Huang H."/>
            <person name="Deng H."/>
            <person name="Wang Z.W."/>
            <person name="Zhu S.L."/>
            <person name="Zhao X."/>
            <person name="Deng C."/>
            <person name="Niu S.C."/>
            <person name="Huang J."/>
            <person name="Wang M."/>
            <person name="Liu G.H."/>
            <person name="Yang H.J."/>
            <person name="Xiao X.J."/>
            <person name="Hsiao Y.Y."/>
            <person name="Wu W.L."/>
            <person name="Chen Y.Y."/>
            <person name="Mitsuda N."/>
            <person name="Ohme-Takagi M."/>
            <person name="Luo Y.B."/>
            <person name="Van de Peer Y."/>
            <person name="Liu Z.J."/>
        </authorList>
    </citation>
    <scope>NUCLEOTIDE SEQUENCE [LARGE SCALE GENOMIC DNA]</scope>
    <source>
        <tissue evidence="3">The whole plant</tissue>
    </source>
</reference>
<dbReference type="PANTHER" id="PTHR43243">
    <property type="entry name" value="INNER MEMBRANE TRANSPORTER YGJI-RELATED"/>
    <property type="match status" value="1"/>
</dbReference>
<evidence type="ECO:0000313" key="3">
    <source>
        <dbReference type="EMBL" id="PKU84175.1"/>
    </source>
</evidence>
<organism evidence="3 4">
    <name type="scientific">Dendrobium catenatum</name>
    <dbReference type="NCBI Taxonomy" id="906689"/>
    <lineage>
        <taxon>Eukaryota</taxon>
        <taxon>Viridiplantae</taxon>
        <taxon>Streptophyta</taxon>
        <taxon>Embryophyta</taxon>
        <taxon>Tracheophyta</taxon>
        <taxon>Spermatophyta</taxon>
        <taxon>Magnoliopsida</taxon>
        <taxon>Liliopsida</taxon>
        <taxon>Asparagales</taxon>
        <taxon>Orchidaceae</taxon>
        <taxon>Epidendroideae</taxon>
        <taxon>Malaxideae</taxon>
        <taxon>Dendrobiinae</taxon>
        <taxon>Dendrobium</taxon>
    </lineage>
</organism>
<dbReference type="GO" id="GO:0015189">
    <property type="term" value="F:L-lysine transmembrane transporter activity"/>
    <property type="evidence" value="ECO:0007669"/>
    <property type="project" value="TreeGrafter"/>
</dbReference>
<comment type="similarity">
    <text evidence="1">Belongs to the amino acid-polyamine-organocation (APC) superfamily. Cationic amino acid transporter (CAT) (TC 2.A.3.3) family.</text>
</comment>
<evidence type="ECO:0000313" key="4">
    <source>
        <dbReference type="Proteomes" id="UP000233837"/>
    </source>
</evidence>
<gene>
    <name evidence="3" type="primary">CAT1</name>
    <name evidence="3" type="ORF">MA16_Dca002687</name>
</gene>
<reference evidence="3 4" key="2">
    <citation type="journal article" date="2017" name="Nature">
        <title>The Apostasia genome and the evolution of orchids.</title>
        <authorList>
            <person name="Zhang G.Q."/>
            <person name="Liu K.W."/>
            <person name="Li Z."/>
            <person name="Lohaus R."/>
            <person name="Hsiao Y.Y."/>
            <person name="Niu S.C."/>
            <person name="Wang J.Y."/>
            <person name="Lin Y.C."/>
            <person name="Xu Q."/>
            <person name="Chen L.J."/>
            <person name="Yoshida K."/>
            <person name="Fujiwara S."/>
            <person name="Wang Z.W."/>
            <person name="Zhang Y.Q."/>
            <person name="Mitsuda N."/>
            <person name="Wang M."/>
            <person name="Liu G.H."/>
            <person name="Pecoraro L."/>
            <person name="Huang H.X."/>
            <person name="Xiao X.J."/>
            <person name="Lin M."/>
            <person name="Wu X.Y."/>
            <person name="Wu W.L."/>
            <person name="Chen Y.Y."/>
            <person name="Chang S.B."/>
            <person name="Sakamoto S."/>
            <person name="Ohme-Takagi M."/>
            <person name="Yagi M."/>
            <person name="Zeng S.J."/>
            <person name="Shen C.Y."/>
            <person name="Yeh C.M."/>
            <person name="Luo Y.B."/>
            <person name="Tsai W.C."/>
            <person name="Van de Peer Y."/>
            <person name="Liu Z.J."/>
        </authorList>
    </citation>
    <scope>NUCLEOTIDE SEQUENCE [LARGE SCALE GENOMIC DNA]</scope>
    <source>
        <tissue evidence="3">The whole plant</tissue>
    </source>
</reference>
<keyword evidence="2" id="KW-1133">Transmembrane helix</keyword>
<dbReference type="Gene3D" id="1.20.1740.10">
    <property type="entry name" value="Amino acid/polyamine transporter I"/>
    <property type="match status" value="1"/>
</dbReference>
<dbReference type="AlphaFoldDB" id="A0A2I0X8D5"/>
<keyword evidence="4" id="KW-1185">Reference proteome</keyword>
<dbReference type="PANTHER" id="PTHR43243:SF1">
    <property type="entry name" value="CATIONIC AMINO ACID TRANSPORTER 1"/>
    <property type="match status" value="1"/>
</dbReference>
<accession>A0A2I0X8D5</accession>
<evidence type="ECO:0000256" key="1">
    <source>
        <dbReference type="ARBA" id="ARBA00008572"/>
    </source>
</evidence>
<dbReference type="GO" id="GO:0005313">
    <property type="term" value="F:L-glutamate transmembrane transporter activity"/>
    <property type="evidence" value="ECO:0007669"/>
    <property type="project" value="TreeGrafter"/>
</dbReference>